<evidence type="ECO:0000256" key="4">
    <source>
        <dbReference type="ARBA" id="ARBA00023136"/>
    </source>
</evidence>
<feature type="signal peptide" evidence="5">
    <location>
        <begin position="1"/>
        <end position="19"/>
    </location>
</feature>
<dbReference type="OrthoDB" id="9803361at2"/>
<dbReference type="EMBL" id="MTJN01000002">
    <property type="protein sequence ID" value="OOV08955.1"/>
    <property type="molecule type" value="Genomic_DNA"/>
</dbReference>
<dbReference type="GO" id="GO:0055085">
    <property type="term" value="P:transmembrane transport"/>
    <property type="evidence" value="ECO:0007669"/>
    <property type="project" value="InterPro"/>
</dbReference>
<name>A0A1T1AY98_RHOFE</name>
<dbReference type="Gene3D" id="3.30.1150.10">
    <property type="match status" value="1"/>
</dbReference>
<keyword evidence="8" id="KW-1185">Reference proteome</keyword>
<evidence type="ECO:0000256" key="2">
    <source>
        <dbReference type="ARBA" id="ARBA00022692"/>
    </source>
</evidence>
<dbReference type="InterPro" id="IPR037682">
    <property type="entry name" value="TonB_C"/>
</dbReference>
<dbReference type="InterPro" id="IPR006260">
    <property type="entry name" value="TonB/TolA_C"/>
</dbReference>
<dbReference type="SUPFAM" id="SSF74653">
    <property type="entry name" value="TolA/TonB C-terminal domain"/>
    <property type="match status" value="1"/>
</dbReference>
<sequence>MRSFSTLQLALGVSIAVHAALLTVRVVDPEAFNRVFEDTPLEVILVNAQTNDKPSKARAIAQANMAGGGDAAKGRATSPLPPALVAMPGEASEHDRERQVREMLEQQRVLLSKVKSVLAAMPPTDPLQQKLSPDDIQREEKRRQLIDLLAEIERRIQMENERPKKRYISPATREAVYAIYYDRLRRAIEDKGTENFPEANGQKLYGELTMIVTVNHDGKVLATEVVQSSGNKLLDRRAQAIAKSAGPFGNFNREMRRQADQIAVVSRFKFTRDDTLQAPLSAP</sequence>
<keyword evidence="4" id="KW-0472">Membrane</keyword>
<evidence type="ECO:0000313" key="7">
    <source>
        <dbReference type="EMBL" id="OOV08955.1"/>
    </source>
</evidence>
<comment type="caution">
    <text evidence="7">The sequence shown here is derived from an EMBL/GenBank/DDBJ whole genome shotgun (WGS) entry which is preliminary data.</text>
</comment>
<evidence type="ECO:0000313" key="8">
    <source>
        <dbReference type="Proteomes" id="UP000190750"/>
    </source>
</evidence>
<gene>
    <name evidence="7" type="ORF">RF819_07270</name>
</gene>
<keyword evidence="5" id="KW-0732">Signal</keyword>
<reference evidence="7 8" key="1">
    <citation type="submission" date="2017-01" db="EMBL/GenBank/DDBJ databases">
        <title>Genome sequencing of Rhodoferax fermentans JCM 7819.</title>
        <authorList>
            <person name="Kim Y.J."/>
            <person name="Farh M.E.-A."/>
            <person name="Yang D.-C."/>
        </authorList>
    </citation>
    <scope>NUCLEOTIDE SEQUENCE [LARGE SCALE GENOMIC DNA]</scope>
    <source>
        <strain evidence="7 8">JCM 7819</strain>
    </source>
</reference>
<dbReference type="STRING" id="28066.RF819_07270"/>
<evidence type="ECO:0000256" key="5">
    <source>
        <dbReference type="SAM" id="SignalP"/>
    </source>
</evidence>
<dbReference type="GO" id="GO:0016020">
    <property type="term" value="C:membrane"/>
    <property type="evidence" value="ECO:0007669"/>
    <property type="project" value="UniProtKB-SubCell"/>
</dbReference>
<feature type="domain" description="TonB C-terminal" evidence="6">
    <location>
        <begin position="180"/>
        <end position="277"/>
    </location>
</feature>
<comment type="subcellular location">
    <subcellularLocation>
        <location evidence="1">Membrane</location>
        <topology evidence="1">Single-pass membrane protein</topology>
    </subcellularLocation>
</comment>
<dbReference type="NCBIfam" id="TIGR01352">
    <property type="entry name" value="tonB_Cterm"/>
    <property type="match status" value="1"/>
</dbReference>
<proteinExistence type="predicted"/>
<dbReference type="Pfam" id="PF13103">
    <property type="entry name" value="TonB_2"/>
    <property type="match status" value="1"/>
</dbReference>
<dbReference type="AlphaFoldDB" id="A0A1T1AY98"/>
<evidence type="ECO:0000256" key="1">
    <source>
        <dbReference type="ARBA" id="ARBA00004167"/>
    </source>
</evidence>
<keyword evidence="2" id="KW-0812">Transmembrane</keyword>
<accession>A0A1T1AY98</accession>
<protein>
    <submittedName>
        <fullName evidence="7">Energy transducer TonB</fullName>
    </submittedName>
</protein>
<evidence type="ECO:0000259" key="6">
    <source>
        <dbReference type="PROSITE" id="PS52015"/>
    </source>
</evidence>
<evidence type="ECO:0000256" key="3">
    <source>
        <dbReference type="ARBA" id="ARBA00022989"/>
    </source>
</evidence>
<organism evidence="7 8">
    <name type="scientific">Rhodoferax fermentans</name>
    <dbReference type="NCBI Taxonomy" id="28066"/>
    <lineage>
        <taxon>Bacteria</taxon>
        <taxon>Pseudomonadati</taxon>
        <taxon>Pseudomonadota</taxon>
        <taxon>Betaproteobacteria</taxon>
        <taxon>Burkholderiales</taxon>
        <taxon>Comamonadaceae</taxon>
        <taxon>Rhodoferax</taxon>
    </lineage>
</organism>
<dbReference type="PROSITE" id="PS52015">
    <property type="entry name" value="TONB_CTD"/>
    <property type="match status" value="1"/>
</dbReference>
<dbReference type="RefSeq" id="WP_078366818.1">
    <property type="nucleotide sequence ID" value="NZ_MTJN01000002.1"/>
</dbReference>
<feature type="chain" id="PRO_5012820436" evidence="5">
    <location>
        <begin position="20"/>
        <end position="283"/>
    </location>
</feature>
<dbReference type="Proteomes" id="UP000190750">
    <property type="component" value="Unassembled WGS sequence"/>
</dbReference>
<keyword evidence="3" id="KW-1133">Transmembrane helix</keyword>